<name>A0A919A2V8_9ACTN</name>
<dbReference type="Pfam" id="PF13280">
    <property type="entry name" value="WYL"/>
    <property type="match status" value="1"/>
</dbReference>
<dbReference type="Proteomes" id="UP000630718">
    <property type="component" value="Unassembled WGS sequence"/>
</dbReference>
<evidence type="ECO:0000313" key="2">
    <source>
        <dbReference type="EMBL" id="GHE84996.1"/>
    </source>
</evidence>
<proteinExistence type="predicted"/>
<accession>A0A919A2V8</accession>
<dbReference type="AlphaFoldDB" id="A0A919A2V8"/>
<organism evidence="2 3">
    <name type="scientific">Streptomyces fumanus</name>
    <dbReference type="NCBI Taxonomy" id="67302"/>
    <lineage>
        <taxon>Bacteria</taxon>
        <taxon>Bacillati</taxon>
        <taxon>Actinomycetota</taxon>
        <taxon>Actinomycetes</taxon>
        <taxon>Kitasatosporales</taxon>
        <taxon>Streptomycetaceae</taxon>
        <taxon>Streptomyces</taxon>
    </lineage>
</organism>
<reference evidence="2" key="1">
    <citation type="journal article" date="2014" name="Int. J. Syst. Evol. Microbiol.">
        <title>Complete genome sequence of Corynebacterium casei LMG S-19264T (=DSM 44701T), isolated from a smear-ripened cheese.</title>
        <authorList>
            <consortium name="US DOE Joint Genome Institute (JGI-PGF)"/>
            <person name="Walter F."/>
            <person name="Albersmeier A."/>
            <person name="Kalinowski J."/>
            <person name="Ruckert C."/>
        </authorList>
    </citation>
    <scope>NUCLEOTIDE SEQUENCE</scope>
    <source>
        <strain evidence="2">JCM 4477</strain>
    </source>
</reference>
<dbReference type="PROSITE" id="PS52050">
    <property type="entry name" value="WYL"/>
    <property type="match status" value="1"/>
</dbReference>
<comment type="caution">
    <text evidence="2">The sequence shown here is derived from an EMBL/GenBank/DDBJ whole genome shotgun (WGS) entry which is preliminary data.</text>
</comment>
<protein>
    <recommendedName>
        <fullName evidence="1">WYL domain-containing protein</fullName>
    </recommendedName>
</protein>
<reference evidence="2" key="2">
    <citation type="submission" date="2020-09" db="EMBL/GenBank/DDBJ databases">
        <authorList>
            <person name="Sun Q."/>
            <person name="Ohkuma M."/>
        </authorList>
    </citation>
    <scope>NUCLEOTIDE SEQUENCE</scope>
    <source>
        <strain evidence="2">JCM 4477</strain>
    </source>
</reference>
<gene>
    <name evidence="2" type="ORF">GCM10018772_05180</name>
</gene>
<keyword evidence="3" id="KW-1185">Reference proteome</keyword>
<feature type="domain" description="WYL" evidence="1">
    <location>
        <begin position="12"/>
        <end position="79"/>
    </location>
</feature>
<dbReference type="RefSeq" id="WP_190202409.1">
    <property type="nucleotide sequence ID" value="NZ_BNBI01000001.1"/>
</dbReference>
<dbReference type="InterPro" id="IPR026881">
    <property type="entry name" value="WYL_dom"/>
</dbReference>
<evidence type="ECO:0000259" key="1">
    <source>
        <dbReference type="Pfam" id="PF13280"/>
    </source>
</evidence>
<dbReference type="EMBL" id="BNBI01000001">
    <property type="protein sequence ID" value="GHE84996.1"/>
    <property type="molecule type" value="Genomic_DNA"/>
</dbReference>
<sequence length="129" mass="14165">MRHTARETSTQTLTRLIKALDAKHPVTITYTKADGTETIRTIEIYDITISAAGDILLKAMDRETGESRTFRLDRLISYTVHRTAYVIARPAADDKPARPARGLATVTVLYPVDCPAVARVQLLADALAA</sequence>
<evidence type="ECO:0000313" key="3">
    <source>
        <dbReference type="Proteomes" id="UP000630718"/>
    </source>
</evidence>